<feature type="domain" description="AB hydrolase-1" evidence="3">
    <location>
        <begin position="16"/>
        <end position="214"/>
    </location>
</feature>
<proteinExistence type="inferred from homology"/>
<dbReference type="InterPro" id="IPR029058">
    <property type="entry name" value="AB_hydrolase_fold"/>
</dbReference>
<dbReference type="Proteomes" id="UP001551482">
    <property type="component" value="Unassembled WGS sequence"/>
</dbReference>
<comment type="similarity">
    <text evidence="1">Belongs to the peptidase S33 family.</text>
</comment>
<evidence type="ECO:0000259" key="3">
    <source>
        <dbReference type="Pfam" id="PF12697"/>
    </source>
</evidence>
<dbReference type="InterPro" id="IPR051601">
    <property type="entry name" value="Serine_prot/Carboxylest_S33"/>
</dbReference>
<evidence type="ECO:0000256" key="1">
    <source>
        <dbReference type="ARBA" id="ARBA00010088"/>
    </source>
</evidence>
<keyword evidence="2 4" id="KW-0378">Hydrolase</keyword>
<organism evidence="4 5">
    <name type="scientific">Streptodolium elevatio</name>
    <dbReference type="NCBI Taxonomy" id="3157996"/>
    <lineage>
        <taxon>Bacteria</taxon>
        <taxon>Bacillati</taxon>
        <taxon>Actinomycetota</taxon>
        <taxon>Actinomycetes</taxon>
        <taxon>Kitasatosporales</taxon>
        <taxon>Streptomycetaceae</taxon>
        <taxon>Streptodolium</taxon>
    </lineage>
</organism>
<dbReference type="PANTHER" id="PTHR43248:SF2">
    <property type="entry name" value="PROLYL AMINOPEPTIDASE"/>
    <property type="match status" value="1"/>
</dbReference>
<dbReference type="RefSeq" id="WP_358349632.1">
    <property type="nucleotide sequence ID" value="NZ_JBEZFP010000009.1"/>
</dbReference>
<evidence type="ECO:0000313" key="4">
    <source>
        <dbReference type="EMBL" id="MEU8132949.1"/>
    </source>
</evidence>
<protein>
    <submittedName>
        <fullName evidence="4">Alpha/beta fold hydrolase</fullName>
    </submittedName>
</protein>
<reference evidence="4 5" key="1">
    <citation type="submission" date="2024-06" db="EMBL/GenBank/DDBJ databases">
        <title>The Natural Products Discovery Center: Release of the First 8490 Sequenced Strains for Exploring Actinobacteria Biosynthetic Diversity.</title>
        <authorList>
            <person name="Kalkreuter E."/>
            <person name="Kautsar S.A."/>
            <person name="Yang D."/>
            <person name="Bader C.D."/>
            <person name="Teijaro C.N."/>
            <person name="Fluegel L."/>
            <person name="Davis C.M."/>
            <person name="Simpson J.R."/>
            <person name="Lauterbach L."/>
            <person name="Steele A.D."/>
            <person name="Gui C."/>
            <person name="Meng S."/>
            <person name="Li G."/>
            <person name="Viehrig K."/>
            <person name="Ye F."/>
            <person name="Su P."/>
            <person name="Kiefer A.F."/>
            <person name="Nichols A."/>
            <person name="Cepeda A.J."/>
            <person name="Yan W."/>
            <person name="Fan B."/>
            <person name="Jiang Y."/>
            <person name="Adhikari A."/>
            <person name="Zheng C.-J."/>
            <person name="Schuster L."/>
            <person name="Cowan T.M."/>
            <person name="Smanski M.J."/>
            <person name="Chevrette M.G."/>
            <person name="De Carvalho L.P.S."/>
            <person name="Shen B."/>
        </authorList>
    </citation>
    <scope>NUCLEOTIDE SEQUENCE [LARGE SCALE GENOMIC DNA]</scope>
    <source>
        <strain evidence="4 5">NPDC048946</strain>
    </source>
</reference>
<dbReference type="GO" id="GO:0016787">
    <property type="term" value="F:hydrolase activity"/>
    <property type="evidence" value="ECO:0007669"/>
    <property type="project" value="UniProtKB-KW"/>
</dbReference>
<dbReference type="PANTHER" id="PTHR43248">
    <property type="entry name" value="2-SUCCINYL-6-HYDROXY-2,4-CYCLOHEXADIENE-1-CARBOXYLATE SYNTHASE"/>
    <property type="match status" value="1"/>
</dbReference>
<comment type="caution">
    <text evidence="4">The sequence shown here is derived from an EMBL/GenBank/DDBJ whole genome shotgun (WGS) entry which is preliminary data.</text>
</comment>
<dbReference type="Pfam" id="PF12697">
    <property type="entry name" value="Abhydrolase_6"/>
    <property type="match status" value="1"/>
</dbReference>
<dbReference type="Gene3D" id="3.40.50.1820">
    <property type="entry name" value="alpha/beta hydrolase"/>
    <property type="match status" value="1"/>
</dbReference>
<evidence type="ECO:0000313" key="5">
    <source>
        <dbReference type="Proteomes" id="UP001551482"/>
    </source>
</evidence>
<dbReference type="InterPro" id="IPR000073">
    <property type="entry name" value="AB_hydrolase_1"/>
</dbReference>
<dbReference type="EMBL" id="JBEZFP010000009">
    <property type="protein sequence ID" value="MEU8132949.1"/>
    <property type="molecule type" value="Genomic_DNA"/>
</dbReference>
<name>A0ABV3DD90_9ACTN</name>
<gene>
    <name evidence="4" type="ORF">AB0C36_05525</name>
</gene>
<evidence type="ECO:0000256" key="2">
    <source>
        <dbReference type="ARBA" id="ARBA00022801"/>
    </source>
</evidence>
<accession>A0ABV3DD90</accession>
<sequence length="226" mass="24327">MRLFTHERGDGDKLALLIHGGMSDHRTWHAIEDQLVARGYRVVSCDLRGHGQSPRGEYRADLFADDAVESLPAGADLAIGHSLGGLTLQLAADRLAPKRAVLSDPAFITDEMPAEITAMMATMVATATAESVRQMNPKWSDKDIECELAGFALFDSEVMKSIPGGYVPPAPLVPTLVQLAETSVVSDATAATLTERGFEVRRVPGTGHCIHRDSVEGFMASLEGWV</sequence>
<keyword evidence="5" id="KW-1185">Reference proteome</keyword>
<dbReference type="SUPFAM" id="SSF53474">
    <property type="entry name" value="alpha/beta-Hydrolases"/>
    <property type="match status" value="1"/>
</dbReference>